<reference evidence="1" key="2">
    <citation type="submission" date="2025-08" db="UniProtKB">
        <authorList>
            <consortium name="Ensembl"/>
        </authorList>
    </citation>
    <scope>IDENTIFICATION</scope>
</reference>
<evidence type="ECO:0008006" key="2">
    <source>
        <dbReference type="Google" id="ProtNLM"/>
    </source>
</evidence>
<protein>
    <recommendedName>
        <fullName evidence="2">Sentrin-specific protease 2</fullName>
    </recommendedName>
</protein>
<proteinExistence type="predicted"/>
<accession>A0A8C2P879</accession>
<organism evidence="1">
    <name type="scientific">Capra hircus</name>
    <name type="common">Goat</name>
    <dbReference type="NCBI Taxonomy" id="9925"/>
    <lineage>
        <taxon>Eukaryota</taxon>
        <taxon>Metazoa</taxon>
        <taxon>Chordata</taxon>
        <taxon>Craniata</taxon>
        <taxon>Vertebrata</taxon>
        <taxon>Euteleostomi</taxon>
        <taxon>Mammalia</taxon>
        <taxon>Eutheria</taxon>
        <taxon>Laurasiatheria</taxon>
        <taxon>Artiodactyla</taxon>
        <taxon>Ruminantia</taxon>
        <taxon>Pecora</taxon>
        <taxon>Bovidae</taxon>
        <taxon>Caprinae</taxon>
        <taxon>Capra</taxon>
    </lineage>
</organism>
<sequence>MYKWLIRILGTIFRFCDRPVPSARALLKRRRSNSTLFSAVDTDEIPAKRPRLDCFIHQVKTSLYNAASLFGFPFQLTTKPMVTSACNGTRNVVPSGEVSEDKVSLELLVFVLNH</sequence>
<reference evidence="1" key="1">
    <citation type="submission" date="2019-03" db="EMBL/GenBank/DDBJ databases">
        <title>Genome sequencing and reference-guided assembly of Black Bengal Goat (Capra hircus).</title>
        <authorList>
            <person name="Siddiki A.Z."/>
            <person name="Baten A."/>
            <person name="Billah M."/>
            <person name="Alam M.A.U."/>
            <person name="Shawrob K.S.M."/>
            <person name="Saha S."/>
            <person name="Chowdhury M."/>
            <person name="Rahman A.H."/>
            <person name="Stear M."/>
            <person name="Miah G."/>
            <person name="Das G.B."/>
            <person name="Hossain M.M."/>
            <person name="Kumkum M."/>
            <person name="Islam M.S."/>
            <person name="Mollah A.M."/>
            <person name="Ahsan A."/>
            <person name="Tusar F."/>
            <person name="Khan M.K.I."/>
        </authorList>
    </citation>
    <scope>NUCLEOTIDE SEQUENCE [LARGE SCALE GENOMIC DNA]</scope>
</reference>
<dbReference type="AlphaFoldDB" id="A0A8C2P879"/>
<evidence type="ECO:0000313" key="1">
    <source>
        <dbReference type="Ensembl" id="ENSCHIP00010016093.1"/>
    </source>
</evidence>
<dbReference type="Ensembl" id="ENSCHIT00010022571.1">
    <property type="protein sequence ID" value="ENSCHIP00010016093.1"/>
    <property type="gene ID" value="ENSCHIG00010011743.1"/>
</dbReference>
<name>A0A8C2P879_CAPHI</name>